<reference evidence="2" key="3">
    <citation type="journal article" date="2018" name="Mol. Plant Microbe Interact.">
        <title>Genome sequence resources for the wheat stripe rust pathogen (Puccinia striiformis f. sp. tritici) and the barley stripe rust pathogen (Puccinia striiformis f. sp. hordei).</title>
        <authorList>
            <person name="Xia C."/>
            <person name="Wang M."/>
            <person name="Yin C."/>
            <person name="Cornejo O.E."/>
            <person name="Hulbert S.H."/>
            <person name="Chen X."/>
        </authorList>
    </citation>
    <scope>NUCLEOTIDE SEQUENCE [LARGE SCALE GENOMIC DNA]</scope>
    <source>
        <strain evidence="2">93TX-2</strain>
    </source>
</reference>
<name>A0A2S4WD31_9BASI</name>
<sequence length="156" mass="17189">MIDLAVALKGSLKILSIRGDHEEGSRGITPTFNTLRETLEGLEVTDKLTFRCLNTMFAKLGLFSIQHREGRIYNLLNQDIFLFAPIEVILILPAPTANTIPIGSVQLPINSYFGVQPSTDIPFHLDPSASIPKLRRSIYCYDAEGFVPAKAAQVAC</sequence>
<dbReference type="AlphaFoldDB" id="A0A2S4WD31"/>
<proteinExistence type="predicted"/>
<dbReference type="Proteomes" id="UP000238274">
    <property type="component" value="Unassembled WGS sequence"/>
</dbReference>
<dbReference type="VEuPathDB" id="FungiDB:PSHT_04417"/>
<gene>
    <name evidence="1" type="ORF">PSHT_04417</name>
</gene>
<protein>
    <submittedName>
        <fullName evidence="1">Uncharacterized protein</fullName>
    </submittedName>
</protein>
<evidence type="ECO:0000313" key="1">
    <source>
        <dbReference type="EMBL" id="POW19649.1"/>
    </source>
</evidence>
<organism evidence="1 2">
    <name type="scientific">Puccinia striiformis</name>
    <dbReference type="NCBI Taxonomy" id="27350"/>
    <lineage>
        <taxon>Eukaryota</taxon>
        <taxon>Fungi</taxon>
        <taxon>Dikarya</taxon>
        <taxon>Basidiomycota</taxon>
        <taxon>Pucciniomycotina</taxon>
        <taxon>Pucciniomycetes</taxon>
        <taxon>Pucciniales</taxon>
        <taxon>Pucciniaceae</taxon>
        <taxon>Puccinia</taxon>
    </lineage>
</organism>
<comment type="caution">
    <text evidence="1">The sequence shown here is derived from an EMBL/GenBank/DDBJ whole genome shotgun (WGS) entry which is preliminary data.</text>
</comment>
<reference evidence="2" key="2">
    <citation type="journal article" date="2018" name="BMC Genomics">
        <title>Genomic insights into host adaptation between the wheat stripe rust pathogen (Puccinia striiformis f. sp. tritici) and the barley stripe rust pathogen (Puccinia striiformis f. sp. hordei).</title>
        <authorList>
            <person name="Xia C."/>
            <person name="Wang M."/>
            <person name="Yin C."/>
            <person name="Cornejo O.E."/>
            <person name="Hulbert S.H."/>
            <person name="Chen X."/>
        </authorList>
    </citation>
    <scope>NUCLEOTIDE SEQUENCE [LARGE SCALE GENOMIC DNA]</scope>
    <source>
        <strain evidence="2">93TX-2</strain>
    </source>
</reference>
<evidence type="ECO:0000313" key="2">
    <source>
        <dbReference type="Proteomes" id="UP000238274"/>
    </source>
</evidence>
<keyword evidence="2" id="KW-1185">Reference proteome</keyword>
<dbReference type="EMBL" id="PKSM01000045">
    <property type="protein sequence ID" value="POW19649.1"/>
    <property type="molecule type" value="Genomic_DNA"/>
</dbReference>
<accession>A0A2S4WD31</accession>
<reference evidence="1 2" key="1">
    <citation type="submission" date="2017-12" db="EMBL/GenBank/DDBJ databases">
        <title>Gene loss provides genomic basis for host adaptation in cereal stripe rust fungi.</title>
        <authorList>
            <person name="Xia C."/>
        </authorList>
    </citation>
    <scope>NUCLEOTIDE SEQUENCE [LARGE SCALE GENOMIC DNA]</scope>
    <source>
        <strain evidence="1 2">93TX-2</strain>
    </source>
</reference>